<comment type="subcellular location">
    <subcellularLocation>
        <location evidence="4">Peroxisome membrane</location>
    </subcellularLocation>
</comment>
<keyword evidence="1" id="KW-0962">Peroxisome biogenesis</keyword>
<keyword evidence="6" id="KW-0812">Transmembrane</keyword>
<dbReference type="Proteomes" id="UP000630445">
    <property type="component" value="Unassembled WGS sequence"/>
</dbReference>
<dbReference type="InterPro" id="IPR008733">
    <property type="entry name" value="PEX11"/>
</dbReference>
<gene>
    <name evidence="7" type="ORF">CNMCM5793_007913</name>
</gene>
<dbReference type="InterPro" id="IPR054208">
    <property type="entry name" value="DUF6914"/>
</dbReference>
<keyword evidence="3" id="KW-0576">Peroxisome</keyword>
<feature type="transmembrane region" description="Helical" evidence="6">
    <location>
        <begin position="204"/>
        <end position="227"/>
    </location>
</feature>
<dbReference type="EMBL" id="JACBAD010002069">
    <property type="protein sequence ID" value="KAF7118396.1"/>
    <property type="molecule type" value="Genomic_DNA"/>
</dbReference>
<dbReference type="GO" id="GO:0005778">
    <property type="term" value="C:peroxisomal membrane"/>
    <property type="evidence" value="ECO:0007669"/>
    <property type="project" value="UniProtKB-SubCell"/>
</dbReference>
<evidence type="ECO:0000313" key="7">
    <source>
        <dbReference type="EMBL" id="KAF7118396.1"/>
    </source>
</evidence>
<dbReference type="Pfam" id="PF21858">
    <property type="entry name" value="DUF6914"/>
    <property type="match status" value="1"/>
</dbReference>
<evidence type="ECO:0000256" key="2">
    <source>
        <dbReference type="ARBA" id="ARBA00023136"/>
    </source>
</evidence>
<evidence type="ECO:0000256" key="6">
    <source>
        <dbReference type="SAM" id="Phobius"/>
    </source>
</evidence>
<accession>A0A8H6P655</accession>
<dbReference type="GO" id="GO:0016559">
    <property type="term" value="P:peroxisome fission"/>
    <property type="evidence" value="ECO:0007669"/>
    <property type="project" value="InterPro"/>
</dbReference>
<keyword evidence="2 6" id="KW-0472">Membrane</keyword>
<organism evidence="7 8">
    <name type="scientific">Aspergillus hiratsukae</name>
    <dbReference type="NCBI Taxonomy" id="1194566"/>
    <lineage>
        <taxon>Eukaryota</taxon>
        <taxon>Fungi</taxon>
        <taxon>Dikarya</taxon>
        <taxon>Ascomycota</taxon>
        <taxon>Pezizomycotina</taxon>
        <taxon>Eurotiomycetes</taxon>
        <taxon>Eurotiomycetidae</taxon>
        <taxon>Eurotiales</taxon>
        <taxon>Aspergillaceae</taxon>
        <taxon>Aspergillus</taxon>
        <taxon>Aspergillus subgen. Fumigati</taxon>
    </lineage>
</organism>
<dbReference type="Pfam" id="PF05648">
    <property type="entry name" value="PEX11"/>
    <property type="match status" value="1"/>
</dbReference>
<evidence type="ECO:0000256" key="5">
    <source>
        <dbReference type="SAM" id="MobiDB-lite"/>
    </source>
</evidence>
<sequence length="333" mass="36942">MAVKAPHPPTPSPPSAIKQFSNFTRTAAGLEKTLRLIQALATIVIETSIDNETVTTWSTAKSQLALTRRFFRFFNFLDCFERVFALLGGSGADGVPTTLLELGRWTCLGLYFVLEDFTILHAMNVYPVYWNKPILVEAYKFWFYALALSIVGALWGLLFGSASGSNSASVGKAPQDEKKDGASKERKVSTSPLVKRIVVDGCDLLIPGVFLGWIQVSEVVVGMAMVAQTSRQLSLRILITPKITPKDKPPIPATKYHVKNTLTNTEAGLSQPWRFERSSLDNIHDDPRMLAAVVVGKVLSLEIVEEVFRRTPIYQADDPDTDRASEFDCRTWV</sequence>
<keyword evidence="8" id="KW-1185">Reference proteome</keyword>
<name>A0A8H6P655_9EURO</name>
<keyword evidence="6" id="KW-1133">Transmembrane helix</keyword>
<comment type="caution">
    <text evidence="7">The sequence shown here is derived from an EMBL/GenBank/DDBJ whole genome shotgun (WGS) entry which is preliminary data.</text>
</comment>
<dbReference type="PANTHER" id="PTHR12652">
    <property type="entry name" value="PEROXISOMAL BIOGENESIS FACTOR 11"/>
    <property type="match status" value="1"/>
</dbReference>
<feature type="transmembrane region" description="Helical" evidence="6">
    <location>
        <begin position="141"/>
        <end position="162"/>
    </location>
</feature>
<dbReference type="AlphaFoldDB" id="A0A8H6P655"/>
<proteinExistence type="predicted"/>
<protein>
    <submittedName>
        <fullName evidence="7">Uncharacterized protein</fullName>
    </submittedName>
</protein>
<feature type="compositionally biased region" description="Basic and acidic residues" evidence="5">
    <location>
        <begin position="174"/>
        <end position="187"/>
    </location>
</feature>
<feature type="region of interest" description="Disordered" evidence="5">
    <location>
        <begin position="165"/>
        <end position="187"/>
    </location>
</feature>
<reference evidence="7" key="1">
    <citation type="submission" date="2020-06" db="EMBL/GenBank/DDBJ databases">
        <title>Draft genome sequences of strains closely related to Aspergillus parafelis and Aspergillus hiratsukae.</title>
        <authorList>
            <person name="Dos Santos R.A.C."/>
            <person name="Rivero-Menendez O."/>
            <person name="Steenwyk J.L."/>
            <person name="Mead M.E."/>
            <person name="Goldman G.H."/>
            <person name="Alastruey-Izquierdo A."/>
            <person name="Rokas A."/>
        </authorList>
    </citation>
    <scope>NUCLEOTIDE SEQUENCE</scope>
    <source>
        <strain evidence="7">CNM-CM5793</strain>
    </source>
</reference>
<evidence type="ECO:0000256" key="4">
    <source>
        <dbReference type="ARBA" id="ARBA00046271"/>
    </source>
</evidence>
<dbReference type="PANTHER" id="PTHR12652:SF23">
    <property type="entry name" value="MICROBODY (PEROXISOME) PROLIFERATION PROTEIN PEROXIN 11B (EUROFUNG)"/>
    <property type="match status" value="1"/>
</dbReference>
<evidence type="ECO:0000256" key="1">
    <source>
        <dbReference type="ARBA" id="ARBA00022593"/>
    </source>
</evidence>
<dbReference type="OrthoDB" id="3636394at2759"/>
<evidence type="ECO:0000313" key="8">
    <source>
        <dbReference type="Proteomes" id="UP000630445"/>
    </source>
</evidence>
<evidence type="ECO:0000256" key="3">
    <source>
        <dbReference type="ARBA" id="ARBA00023140"/>
    </source>
</evidence>